<dbReference type="InterPro" id="IPR000160">
    <property type="entry name" value="GGDEF_dom"/>
</dbReference>
<dbReference type="EMBL" id="JAVREJ010000018">
    <property type="protein sequence ID" value="MDT0352345.1"/>
    <property type="molecule type" value="Genomic_DNA"/>
</dbReference>
<dbReference type="CDD" id="cd00130">
    <property type="entry name" value="PAS"/>
    <property type="match status" value="1"/>
</dbReference>
<dbReference type="NCBIfam" id="TIGR00229">
    <property type="entry name" value="sensory_box"/>
    <property type="match status" value="1"/>
</dbReference>
<feature type="domain" description="PAS" evidence="1">
    <location>
        <begin position="5"/>
        <end position="75"/>
    </location>
</feature>
<dbReference type="Pfam" id="PF08448">
    <property type="entry name" value="PAS_4"/>
    <property type="match status" value="1"/>
</dbReference>
<dbReference type="Proteomes" id="UP001183202">
    <property type="component" value="Unassembled WGS sequence"/>
</dbReference>
<dbReference type="SMART" id="SM00091">
    <property type="entry name" value="PAS"/>
    <property type="match status" value="1"/>
</dbReference>
<keyword evidence="5" id="KW-1185">Reference proteome</keyword>
<feature type="domain" description="GGDEF" evidence="3">
    <location>
        <begin position="163"/>
        <end position="296"/>
    </location>
</feature>
<evidence type="ECO:0000259" key="1">
    <source>
        <dbReference type="PROSITE" id="PS50112"/>
    </source>
</evidence>
<dbReference type="Gene3D" id="3.30.70.270">
    <property type="match status" value="1"/>
</dbReference>
<reference evidence="5" key="1">
    <citation type="submission" date="2023-07" db="EMBL/GenBank/DDBJ databases">
        <title>30 novel species of actinomycetes from the DSMZ collection.</title>
        <authorList>
            <person name="Nouioui I."/>
        </authorList>
    </citation>
    <scope>NUCLEOTIDE SEQUENCE [LARGE SCALE GENOMIC DNA]</scope>
    <source>
        <strain evidence="5">DSM 45834</strain>
    </source>
</reference>
<dbReference type="Pfam" id="PF00990">
    <property type="entry name" value="GGDEF"/>
    <property type="match status" value="1"/>
</dbReference>
<proteinExistence type="predicted"/>
<accession>A0ABU2NF29</accession>
<dbReference type="InterPro" id="IPR029787">
    <property type="entry name" value="Nucleotide_cyclase"/>
</dbReference>
<dbReference type="PROSITE" id="PS50112">
    <property type="entry name" value="PAS"/>
    <property type="match status" value="1"/>
</dbReference>
<dbReference type="RefSeq" id="WP_311558852.1">
    <property type="nucleotide sequence ID" value="NZ_JAVREJ010000018.1"/>
</dbReference>
<keyword evidence="4" id="KW-0808">Transferase</keyword>
<evidence type="ECO:0000313" key="5">
    <source>
        <dbReference type="Proteomes" id="UP001183202"/>
    </source>
</evidence>
<dbReference type="SUPFAM" id="SSF55073">
    <property type="entry name" value="Nucleotide cyclase"/>
    <property type="match status" value="1"/>
</dbReference>
<dbReference type="InterPro" id="IPR000014">
    <property type="entry name" value="PAS"/>
</dbReference>
<dbReference type="PANTHER" id="PTHR44757:SF2">
    <property type="entry name" value="BIOFILM ARCHITECTURE MAINTENANCE PROTEIN MBAA"/>
    <property type="match status" value="1"/>
</dbReference>
<sequence length="296" mass="32028">MSAPDPVVVSAAFHHAPMGVVVTRPDGVVVACNPAAGQLLGRDPADLLGEVLFDAVHPEDLDDARRRSTRLVAGGTGILRHECRFRLNTGRVIWVSLSLSPVPEGGDRAEHVVVHLEDITERKRREAELSHQALHDPLTGLANRTLLIARIGEALSGRGRHARPAYLFYLDLNGFKRVNDRFGHAAGDAVLTQLAHRIVAQLRPGDIAARLGGDEFAVLCEDAEPHHAASIAQRLRTAAAKPFLINNDRITLSAAVGGSPAHVADPDELLREADRRMYETKRRTVGVPVPEPRGAT</sequence>
<dbReference type="CDD" id="cd01949">
    <property type="entry name" value="GGDEF"/>
    <property type="match status" value="1"/>
</dbReference>
<dbReference type="PANTHER" id="PTHR44757">
    <property type="entry name" value="DIGUANYLATE CYCLASE DGCP"/>
    <property type="match status" value="1"/>
</dbReference>
<dbReference type="InterPro" id="IPR001610">
    <property type="entry name" value="PAC"/>
</dbReference>
<dbReference type="SMART" id="SM00267">
    <property type="entry name" value="GGDEF"/>
    <property type="match status" value="1"/>
</dbReference>
<dbReference type="NCBIfam" id="TIGR00254">
    <property type="entry name" value="GGDEF"/>
    <property type="match status" value="1"/>
</dbReference>
<name>A0ABU2NF29_9PSEU</name>
<dbReference type="EC" id="2.7.7.65" evidence="4"/>
<dbReference type="InterPro" id="IPR013656">
    <property type="entry name" value="PAS_4"/>
</dbReference>
<dbReference type="InterPro" id="IPR000700">
    <property type="entry name" value="PAS-assoc_C"/>
</dbReference>
<dbReference type="InterPro" id="IPR043128">
    <property type="entry name" value="Rev_trsase/Diguanyl_cyclase"/>
</dbReference>
<dbReference type="PROSITE" id="PS50887">
    <property type="entry name" value="GGDEF"/>
    <property type="match status" value="1"/>
</dbReference>
<dbReference type="InterPro" id="IPR052155">
    <property type="entry name" value="Biofilm_reg_signaling"/>
</dbReference>
<feature type="domain" description="PAC" evidence="2">
    <location>
        <begin position="79"/>
        <end position="131"/>
    </location>
</feature>
<comment type="caution">
    <text evidence="4">The sequence shown here is derived from an EMBL/GenBank/DDBJ whole genome shotgun (WGS) entry which is preliminary data.</text>
</comment>
<dbReference type="SMART" id="SM00086">
    <property type="entry name" value="PAC"/>
    <property type="match status" value="1"/>
</dbReference>
<dbReference type="InterPro" id="IPR035965">
    <property type="entry name" value="PAS-like_dom_sf"/>
</dbReference>
<dbReference type="GO" id="GO:0052621">
    <property type="term" value="F:diguanylate cyclase activity"/>
    <property type="evidence" value="ECO:0007669"/>
    <property type="project" value="UniProtKB-EC"/>
</dbReference>
<evidence type="ECO:0000259" key="2">
    <source>
        <dbReference type="PROSITE" id="PS50113"/>
    </source>
</evidence>
<evidence type="ECO:0000313" key="4">
    <source>
        <dbReference type="EMBL" id="MDT0352345.1"/>
    </source>
</evidence>
<keyword evidence="4" id="KW-0548">Nucleotidyltransferase</keyword>
<protein>
    <submittedName>
        <fullName evidence="4">Diguanylate cyclase</fullName>
        <ecNumber evidence="4">2.7.7.65</ecNumber>
    </submittedName>
</protein>
<organism evidence="4 5">
    <name type="scientific">Pseudonocardia charpentierae</name>
    <dbReference type="NCBI Taxonomy" id="3075545"/>
    <lineage>
        <taxon>Bacteria</taxon>
        <taxon>Bacillati</taxon>
        <taxon>Actinomycetota</taxon>
        <taxon>Actinomycetes</taxon>
        <taxon>Pseudonocardiales</taxon>
        <taxon>Pseudonocardiaceae</taxon>
        <taxon>Pseudonocardia</taxon>
    </lineage>
</organism>
<evidence type="ECO:0000259" key="3">
    <source>
        <dbReference type="PROSITE" id="PS50887"/>
    </source>
</evidence>
<dbReference type="PROSITE" id="PS50113">
    <property type="entry name" value="PAC"/>
    <property type="match status" value="1"/>
</dbReference>
<dbReference type="SUPFAM" id="SSF55785">
    <property type="entry name" value="PYP-like sensor domain (PAS domain)"/>
    <property type="match status" value="1"/>
</dbReference>
<gene>
    <name evidence="4" type="ORF">RM445_22725</name>
</gene>
<dbReference type="Gene3D" id="3.30.450.20">
    <property type="entry name" value="PAS domain"/>
    <property type="match status" value="1"/>
</dbReference>